<evidence type="ECO:0000256" key="1">
    <source>
        <dbReference type="ARBA" id="ARBA00010928"/>
    </source>
</evidence>
<evidence type="ECO:0000313" key="5">
    <source>
        <dbReference type="EMBL" id="CAA9892851.1"/>
    </source>
</evidence>
<dbReference type="InterPro" id="IPR006311">
    <property type="entry name" value="TAT_signal"/>
</dbReference>
<dbReference type="AlphaFoldDB" id="A0A8S0WSK4"/>
<dbReference type="PANTHER" id="PTHR22604:SF105">
    <property type="entry name" value="TRANS-1,2-DIHYDROBENZENE-1,2-DIOL DEHYDROGENASE"/>
    <property type="match status" value="1"/>
</dbReference>
<evidence type="ECO:0000256" key="2">
    <source>
        <dbReference type="ARBA" id="ARBA00023002"/>
    </source>
</evidence>
<dbReference type="PROSITE" id="PS51318">
    <property type="entry name" value="TAT"/>
    <property type="match status" value="1"/>
</dbReference>
<keyword evidence="6" id="KW-1185">Reference proteome</keyword>
<dbReference type="PANTHER" id="PTHR22604">
    <property type="entry name" value="OXIDOREDUCTASES"/>
    <property type="match status" value="1"/>
</dbReference>
<comment type="similarity">
    <text evidence="1">Belongs to the Gfo/Idh/MocA family.</text>
</comment>
<dbReference type="InterPro" id="IPR055170">
    <property type="entry name" value="GFO_IDH_MocA-like_dom"/>
</dbReference>
<dbReference type="InterPro" id="IPR050984">
    <property type="entry name" value="Gfo/Idh/MocA_domain"/>
</dbReference>
<dbReference type="RefSeq" id="WP_174627568.1">
    <property type="nucleotide sequence ID" value="NZ_CADCXN010000119.1"/>
</dbReference>
<feature type="domain" description="Gfo/Idh/MocA-like oxidoreductase N-terminal" evidence="3">
    <location>
        <begin position="39"/>
        <end position="162"/>
    </location>
</feature>
<dbReference type="Gene3D" id="3.40.50.720">
    <property type="entry name" value="NAD(P)-binding Rossmann-like Domain"/>
    <property type="match status" value="1"/>
</dbReference>
<protein>
    <submittedName>
        <fullName evidence="5">Glucose-fructose oxidoreductase</fullName>
    </submittedName>
</protein>
<proteinExistence type="inferred from homology"/>
<dbReference type="InterPro" id="IPR000683">
    <property type="entry name" value="Gfo/Idh/MocA-like_OxRdtase_N"/>
</dbReference>
<name>A0A8S0WSK4_9GAMM</name>
<dbReference type="GO" id="GO:0016491">
    <property type="term" value="F:oxidoreductase activity"/>
    <property type="evidence" value="ECO:0007669"/>
    <property type="project" value="UniProtKB-KW"/>
</dbReference>
<accession>A0A8S0WSK4</accession>
<dbReference type="InterPro" id="IPR008354">
    <property type="entry name" value="Glc-Fru_OxRdtase_bac"/>
</dbReference>
<dbReference type="Gene3D" id="3.30.360.10">
    <property type="entry name" value="Dihydrodipicolinate Reductase, domain 2"/>
    <property type="match status" value="1"/>
</dbReference>
<sequence>MKPQTPARRRFIKQVILGASALSLPRLNGLAGPAKERLGVALAGLGQYSADLLAPALQRTKYCYLAGIVTGTPAKAEQWQRQYGIPDRNIYDYPSIDKIASNPDIDVVYIVLPNALHAEYAIRAANAGKQVWCEKPMALTVNECEAMLKACRDNKVKLAIGYRMQHEPNTQAVIRFGKDRVYGPLKSISAAAGFYYNRTGHWRQKKSMGGGAMYDMGVYSLQAARYCSGEEPIAVTARQSTTRPVIFKDVDETMTFDLEFPGGIKAQCQTSFAMSMNSLRVNCEQGWYQLEPFQTYSGIRGSTSDGKTLDAFLNSQQARQMDDDAFAILHGQPLLAPGEEGLRDIRVVEAIFSSAKTGQRTVI</sequence>
<evidence type="ECO:0000313" key="6">
    <source>
        <dbReference type="Proteomes" id="UP000494216"/>
    </source>
</evidence>
<dbReference type="PRINTS" id="PR01775">
    <property type="entry name" value="GLFROXRDTASE"/>
</dbReference>
<dbReference type="Proteomes" id="UP000494216">
    <property type="component" value="Unassembled WGS sequence"/>
</dbReference>
<evidence type="ECO:0000259" key="4">
    <source>
        <dbReference type="Pfam" id="PF22725"/>
    </source>
</evidence>
<dbReference type="Pfam" id="PF22725">
    <property type="entry name" value="GFO_IDH_MocA_C3"/>
    <property type="match status" value="1"/>
</dbReference>
<feature type="domain" description="GFO/IDH/MocA-like oxidoreductase" evidence="4">
    <location>
        <begin position="180"/>
        <end position="288"/>
    </location>
</feature>
<reference evidence="5 6" key="1">
    <citation type="submission" date="2020-02" db="EMBL/GenBank/DDBJ databases">
        <authorList>
            <person name="Hogendoorn C."/>
        </authorList>
    </citation>
    <scope>NUCLEOTIDE SEQUENCE [LARGE SCALE GENOMIC DNA]</scope>
    <source>
        <strain evidence="5">METHB21</strain>
    </source>
</reference>
<dbReference type="SUPFAM" id="SSF55347">
    <property type="entry name" value="Glyceraldehyde-3-phosphate dehydrogenase-like, C-terminal domain"/>
    <property type="match status" value="1"/>
</dbReference>
<evidence type="ECO:0000259" key="3">
    <source>
        <dbReference type="Pfam" id="PF01408"/>
    </source>
</evidence>
<comment type="caution">
    <text evidence="5">The sequence shown here is derived from an EMBL/GenBank/DDBJ whole genome shotgun (WGS) entry which is preliminary data.</text>
</comment>
<dbReference type="GO" id="GO:0000166">
    <property type="term" value="F:nucleotide binding"/>
    <property type="evidence" value="ECO:0007669"/>
    <property type="project" value="InterPro"/>
</dbReference>
<gene>
    <name evidence="5" type="ORF">METHB2_850005</name>
</gene>
<dbReference type="EMBL" id="CADCXN010000119">
    <property type="protein sequence ID" value="CAA9892851.1"/>
    <property type="molecule type" value="Genomic_DNA"/>
</dbReference>
<dbReference type="InterPro" id="IPR036291">
    <property type="entry name" value="NAD(P)-bd_dom_sf"/>
</dbReference>
<organism evidence="5 6">
    <name type="scientific">Candidatus Methylobacter favarea</name>
    <dbReference type="NCBI Taxonomy" id="2707345"/>
    <lineage>
        <taxon>Bacteria</taxon>
        <taxon>Pseudomonadati</taxon>
        <taxon>Pseudomonadota</taxon>
        <taxon>Gammaproteobacteria</taxon>
        <taxon>Methylococcales</taxon>
        <taxon>Methylococcaceae</taxon>
        <taxon>Methylobacter</taxon>
    </lineage>
</organism>
<keyword evidence="2" id="KW-0560">Oxidoreductase</keyword>
<dbReference type="Pfam" id="PF01408">
    <property type="entry name" value="GFO_IDH_MocA"/>
    <property type="match status" value="1"/>
</dbReference>
<dbReference type="SUPFAM" id="SSF51735">
    <property type="entry name" value="NAD(P)-binding Rossmann-fold domains"/>
    <property type="match status" value="1"/>
</dbReference>